<name>J3NW45_GAET3</name>
<reference evidence="1" key="3">
    <citation type="submission" date="2010-09" db="EMBL/GenBank/DDBJ databases">
        <title>Annotation of Gaeumannomyces graminis var. tritici R3-111a-1.</title>
        <authorList>
            <consortium name="The Broad Institute Genome Sequencing Platform"/>
            <person name="Ma L.-J."/>
            <person name="Dead R."/>
            <person name="Young S.K."/>
            <person name="Zeng Q."/>
            <person name="Gargeya S."/>
            <person name="Fitzgerald M."/>
            <person name="Haas B."/>
            <person name="Abouelleil A."/>
            <person name="Alvarado L."/>
            <person name="Arachchi H.M."/>
            <person name="Berlin A."/>
            <person name="Brown A."/>
            <person name="Chapman S.B."/>
            <person name="Chen Z."/>
            <person name="Dunbar C."/>
            <person name="Freedman E."/>
            <person name="Gearin G."/>
            <person name="Gellesch M."/>
            <person name="Goldberg J."/>
            <person name="Griggs A."/>
            <person name="Gujja S."/>
            <person name="Heiman D."/>
            <person name="Howarth C."/>
            <person name="Larson L."/>
            <person name="Lui A."/>
            <person name="MacDonald P.J.P."/>
            <person name="Mehta T."/>
            <person name="Montmayeur A."/>
            <person name="Murphy C."/>
            <person name="Neiman D."/>
            <person name="Pearson M."/>
            <person name="Priest M."/>
            <person name="Roberts A."/>
            <person name="Saif S."/>
            <person name="Shea T."/>
            <person name="Shenoy N."/>
            <person name="Sisk P."/>
            <person name="Stolte C."/>
            <person name="Sykes S."/>
            <person name="Yandava C."/>
            <person name="Wortman J."/>
            <person name="Nusbaum C."/>
            <person name="Birren B."/>
        </authorList>
    </citation>
    <scope>NUCLEOTIDE SEQUENCE</scope>
    <source>
        <strain evidence="1">R3-111a-1</strain>
    </source>
</reference>
<reference evidence="2" key="4">
    <citation type="journal article" date="2015" name="G3 (Bethesda)">
        <title>Genome sequences of three phytopathogenic species of the Magnaporthaceae family of fungi.</title>
        <authorList>
            <person name="Okagaki L.H."/>
            <person name="Nunes C.C."/>
            <person name="Sailsbery J."/>
            <person name="Clay B."/>
            <person name="Brown D."/>
            <person name="John T."/>
            <person name="Oh Y."/>
            <person name="Young N."/>
            <person name="Fitzgerald M."/>
            <person name="Haas B.J."/>
            <person name="Zeng Q."/>
            <person name="Young S."/>
            <person name="Adiconis X."/>
            <person name="Fan L."/>
            <person name="Levin J.Z."/>
            <person name="Mitchell T.K."/>
            <person name="Okubara P.A."/>
            <person name="Farman M.L."/>
            <person name="Kohn L.M."/>
            <person name="Birren B."/>
            <person name="Ma L.-J."/>
            <person name="Dean R.A."/>
        </authorList>
    </citation>
    <scope>NUCLEOTIDE SEQUENCE</scope>
    <source>
        <strain evidence="2">R3-111a-1</strain>
    </source>
</reference>
<dbReference type="Proteomes" id="UP000006039">
    <property type="component" value="Unassembled WGS sequence"/>
</dbReference>
<reference evidence="2" key="5">
    <citation type="submission" date="2018-04" db="UniProtKB">
        <authorList>
            <consortium name="EnsemblFungi"/>
        </authorList>
    </citation>
    <scope>IDENTIFICATION</scope>
    <source>
        <strain evidence="2">R3-111a-1</strain>
    </source>
</reference>
<dbReference type="HOGENOM" id="CLU_2654627_0_0_1"/>
<evidence type="ECO:0000313" key="2">
    <source>
        <dbReference type="EnsemblFungi" id="EJT75575"/>
    </source>
</evidence>
<dbReference type="EnsemblFungi" id="EJT75575">
    <property type="protein sequence ID" value="EJT75575"/>
    <property type="gene ID" value="GGTG_05508"/>
</dbReference>
<reference evidence="1" key="2">
    <citation type="submission" date="2010-07" db="EMBL/GenBank/DDBJ databases">
        <authorList>
            <consortium name="The Broad Institute Genome Sequencing Platform"/>
            <consortium name="Broad Institute Genome Sequencing Center for Infectious Disease"/>
            <person name="Ma L.-J."/>
            <person name="Dead R."/>
            <person name="Young S."/>
            <person name="Zeng Q."/>
            <person name="Koehrsen M."/>
            <person name="Alvarado L."/>
            <person name="Berlin A."/>
            <person name="Chapman S.B."/>
            <person name="Chen Z."/>
            <person name="Freedman E."/>
            <person name="Gellesch M."/>
            <person name="Goldberg J."/>
            <person name="Griggs A."/>
            <person name="Gujja S."/>
            <person name="Heilman E.R."/>
            <person name="Heiman D."/>
            <person name="Hepburn T."/>
            <person name="Howarth C."/>
            <person name="Jen D."/>
            <person name="Larson L."/>
            <person name="Mehta T."/>
            <person name="Neiman D."/>
            <person name="Pearson M."/>
            <person name="Roberts A."/>
            <person name="Saif S."/>
            <person name="Shea T."/>
            <person name="Shenoy N."/>
            <person name="Sisk P."/>
            <person name="Stolte C."/>
            <person name="Sykes S."/>
            <person name="Walk T."/>
            <person name="White J."/>
            <person name="Yandava C."/>
            <person name="Haas B."/>
            <person name="Nusbaum C."/>
            <person name="Birren B."/>
        </authorList>
    </citation>
    <scope>NUCLEOTIDE SEQUENCE</scope>
    <source>
        <strain evidence="1">R3-111a-1</strain>
    </source>
</reference>
<proteinExistence type="predicted"/>
<reference evidence="3" key="1">
    <citation type="submission" date="2010-07" db="EMBL/GenBank/DDBJ databases">
        <title>The genome sequence of Gaeumannomyces graminis var. tritici strain R3-111a-1.</title>
        <authorList>
            <consortium name="The Broad Institute Genome Sequencing Platform"/>
            <person name="Ma L.-J."/>
            <person name="Dead R."/>
            <person name="Young S."/>
            <person name="Zeng Q."/>
            <person name="Koehrsen M."/>
            <person name="Alvarado L."/>
            <person name="Berlin A."/>
            <person name="Chapman S.B."/>
            <person name="Chen Z."/>
            <person name="Freedman E."/>
            <person name="Gellesch M."/>
            <person name="Goldberg J."/>
            <person name="Griggs A."/>
            <person name="Gujja S."/>
            <person name="Heilman E.R."/>
            <person name="Heiman D."/>
            <person name="Hepburn T."/>
            <person name="Howarth C."/>
            <person name="Jen D."/>
            <person name="Larson L."/>
            <person name="Mehta T."/>
            <person name="Neiman D."/>
            <person name="Pearson M."/>
            <person name="Roberts A."/>
            <person name="Saif S."/>
            <person name="Shea T."/>
            <person name="Shenoy N."/>
            <person name="Sisk P."/>
            <person name="Stolte C."/>
            <person name="Sykes S."/>
            <person name="Walk T."/>
            <person name="White J."/>
            <person name="Yandava C."/>
            <person name="Haas B."/>
            <person name="Nusbaum C."/>
            <person name="Birren B."/>
        </authorList>
    </citation>
    <scope>NUCLEOTIDE SEQUENCE [LARGE SCALE GENOMIC DNA]</scope>
    <source>
        <strain evidence="3">R3-111a-1</strain>
    </source>
</reference>
<gene>
    <name evidence="2" type="primary">20345966</name>
    <name evidence="1" type="ORF">GGTG_05508</name>
</gene>
<evidence type="ECO:0000313" key="1">
    <source>
        <dbReference type="EMBL" id="EJT75575.1"/>
    </source>
</evidence>
<evidence type="ECO:0000313" key="3">
    <source>
        <dbReference type="Proteomes" id="UP000006039"/>
    </source>
</evidence>
<protein>
    <submittedName>
        <fullName evidence="1 2">Uncharacterized protein</fullName>
    </submittedName>
</protein>
<accession>J3NW45</accession>
<dbReference type="AlphaFoldDB" id="J3NW45"/>
<dbReference type="EMBL" id="GL385397">
    <property type="protein sequence ID" value="EJT75575.1"/>
    <property type="molecule type" value="Genomic_DNA"/>
</dbReference>
<dbReference type="VEuPathDB" id="FungiDB:GGTG_05508"/>
<dbReference type="GeneID" id="20345966"/>
<dbReference type="RefSeq" id="XP_009221575.1">
    <property type="nucleotide sequence ID" value="XM_009223311.1"/>
</dbReference>
<keyword evidence="3" id="KW-1185">Reference proteome</keyword>
<organism evidence="1">
    <name type="scientific">Gaeumannomyces tritici (strain R3-111a-1)</name>
    <name type="common">Wheat and barley take-all root rot fungus</name>
    <name type="synonym">Gaeumannomyces graminis var. tritici</name>
    <dbReference type="NCBI Taxonomy" id="644352"/>
    <lineage>
        <taxon>Eukaryota</taxon>
        <taxon>Fungi</taxon>
        <taxon>Dikarya</taxon>
        <taxon>Ascomycota</taxon>
        <taxon>Pezizomycotina</taxon>
        <taxon>Sordariomycetes</taxon>
        <taxon>Sordariomycetidae</taxon>
        <taxon>Magnaporthales</taxon>
        <taxon>Magnaporthaceae</taxon>
        <taxon>Gaeumannomyces</taxon>
    </lineage>
</organism>
<sequence>MSDQHSIGGDDEAGPGWLGGGTKACCREGAAGQRRPSKAMSARAGRLCRVDLAIYLHLSSFPRSSATADVSGAIQI</sequence>